<dbReference type="GO" id="GO:0003886">
    <property type="term" value="F:DNA (cytosine-5-)-methyltransferase activity"/>
    <property type="evidence" value="ECO:0007669"/>
    <property type="project" value="UniProtKB-EC"/>
</dbReference>
<evidence type="ECO:0000256" key="1">
    <source>
        <dbReference type="ARBA" id="ARBA00011975"/>
    </source>
</evidence>
<dbReference type="AlphaFoldDB" id="A0A484VA99"/>
<name>A0A484VA99_9ZZZZ</name>
<dbReference type="InterPro" id="IPR029063">
    <property type="entry name" value="SAM-dependent_MTases_sf"/>
</dbReference>
<keyword evidence="2 5" id="KW-0489">Methyltransferase</keyword>
<proteinExistence type="predicted"/>
<dbReference type="Gene3D" id="3.40.50.150">
    <property type="entry name" value="Vaccinia Virus protein VP39"/>
    <property type="match status" value="1"/>
</dbReference>
<dbReference type="Gene3D" id="3.90.120.10">
    <property type="entry name" value="DNA Methylase, subunit A, domain 2"/>
    <property type="match status" value="1"/>
</dbReference>
<dbReference type="InterPro" id="IPR001525">
    <property type="entry name" value="C5_MeTfrase"/>
</dbReference>
<protein>
    <recommendedName>
        <fullName evidence="1">DNA (cytosine-5-)-methyltransferase</fullName>
        <ecNumber evidence="1">2.1.1.37</ecNumber>
    </recommendedName>
</protein>
<keyword evidence="4" id="KW-0949">S-adenosyl-L-methionine</keyword>
<dbReference type="Pfam" id="PF00145">
    <property type="entry name" value="DNA_methylase"/>
    <property type="match status" value="1"/>
</dbReference>
<evidence type="ECO:0000256" key="3">
    <source>
        <dbReference type="ARBA" id="ARBA00022679"/>
    </source>
</evidence>
<reference evidence="5" key="1">
    <citation type="submission" date="2019-03" db="EMBL/GenBank/DDBJ databases">
        <authorList>
            <person name="Danneels B."/>
        </authorList>
    </citation>
    <scope>NUCLEOTIDE SEQUENCE</scope>
</reference>
<evidence type="ECO:0000256" key="2">
    <source>
        <dbReference type="ARBA" id="ARBA00022603"/>
    </source>
</evidence>
<dbReference type="PRINTS" id="PR00105">
    <property type="entry name" value="C5METTRFRASE"/>
</dbReference>
<dbReference type="GO" id="GO:0044027">
    <property type="term" value="P:negative regulation of gene expression via chromosomal CpG island methylation"/>
    <property type="evidence" value="ECO:0007669"/>
    <property type="project" value="TreeGrafter"/>
</dbReference>
<keyword evidence="3" id="KW-0808">Transferase</keyword>
<accession>A0A484VA99</accession>
<sequence length="593" mass="65411">MLTPQLRLTGLDRKLIVDLFAGGGGMSVAMEMAWGRSPDIAINHNADALSLHQANHPQTEHYVADVFEVCPRKATRGMPVGWLHLSPDCTHFSQAKGGQPRSSKIRALAWIARRWAGQAQPDWMSLENVKQFTKWGPLIAKRCPKTKRVVKLDGSIAAPGERVPVQHQFLVPDPKREGHTYRRWRAILRGMGYALESRNILAANQGGHTTRERHFEVGNRVGEPIQWEPQTHHKAPARGQRRWQPAADCIEWAIPCPSIFERKRPLADATLRRIARGIQRYVLDSGDPFIVPISDWSRDGTRSVTDPLSTITAWPRGGKHALVAPTLIQAGYGEREGQAPRALDIHQPLGVVTAGGIKHALASAYLMQANGGFNTTPGHELRQPMSTITNSGSQQQLITAHLAHLRANCDARDAAEPLRTISAGGEHHGLVTAHMLAMGENAVGHDMRDPAQTVMAGAPRYGVVECSLSPEQTEGAERVAAFLMRYYGEGGQWSDPRDPLTTITTKDRMALVTVTIKGTPYIIVDIGLRMLEPRELFRAQDFPESYIIDRGHDGRRFSKSTQVRMVGNSVNPMMAVGFLSLNAPHLAITRKAA</sequence>
<evidence type="ECO:0000313" key="5">
    <source>
        <dbReference type="EMBL" id="VFR96448.1"/>
    </source>
</evidence>
<dbReference type="PANTHER" id="PTHR10629">
    <property type="entry name" value="CYTOSINE-SPECIFIC METHYLTRANSFERASE"/>
    <property type="match status" value="1"/>
</dbReference>
<dbReference type="PANTHER" id="PTHR10629:SF52">
    <property type="entry name" value="DNA (CYTOSINE-5)-METHYLTRANSFERASE 1"/>
    <property type="match status" value="1"/>
</dbReference>
<dbReference type="GO" id="GO:0032259">
    <property type="term" value="P:methylation"/>
    <property type="evidence" value="ECO:0007669"/>
    <property type="project" value="UniProtKB-KW"/>
</dbReference>
<dbReference type="EMBL" id="CAADIO010000049">
    <property type="protein sequence ID" value="VFR96448.1"/>
    <property type="molecule type" value="Genomic_DNA"/>
</dbReference>
<organism evidence="5">
    <name type="scientific">plant metagenome</name>
    <dbReference type="NCBI Taxonomy" id="1297885"/>
    <lineage>
        <taxon>unclassified sequences</taxon>
        <taxon>metagenomes</taxon>
        <taxon>organismal metagenomes</taxon>
    </lineage>
</organism>
<dbReference type="InterPro" id="IPR050390">
    <property type="entry name" value="C5-Methyltransferase"/>
</dbReference>
<evidence type="ECO:0000256" key="4">
    <source>
        <dbReference type="ARBA" id="ARBA00022691"/>
    </source>
</evidence>
<gene>
    <name evidence="5" type="ORF">RAN3_1860</name>
</gene>
<dbReference type="GO" id="GO:0003677">
    <property type="term" value="F:DNA binding"/>
    <property type="evidence" value="ECO:0007669"/>
    <property type="project" value="TreeGrafter"/>
</dbReference>
<dbReference type="EC" id="2.1.1.37" evidence="1"/>
<dbReference type="SUPFAM" id="SSF53335">
    <property type="entry name" value="S-adenosyl-L-methionine-dependent methyltransferases"/>
    <property type="match status" value="1"/>
</dbReference>